<keyword evidence="2" id="KW-1185">Reference proteome</keyword>
<dbReference type="RefSeq" id="WP_081203046.1">
    <property type="nucleotide sequence ID" value="NZ_FOCZ01000028.1"/>
</dbReference>
<comment type="caution">
    <text evidence="1">The sequence shown here is derived from an EMBL/GenBank/DDBJ whole genome shotgun (WGS) entry which is preliminary data.</text>
</comment>
<proteinExistence type="predicted"/>
<reference evidence="2" key="1">
    <citation type="submission" date="2016-04" db="EMBL/GenBank/DDBJ databases">
        <authorList>
            <person name="Chen L."/>
            <person name="Zhuang W."/>
            <person name="Wang G."/>
        </authorList>
    </citation>
    <scope>NUCLEOTIDE SEQUENCE [LARGE SCALE GENOMIC DNA]</scope>
    <source>
        <strain evidence="2">17621</strain>
    </source>
</reference>
<dbReference type="EMBL" id="LVXG01000039">
    <property type="protein sequence ID" value="OQP44132.1"/>
    <property type="molecule type" value="Genomic_DNA"/>
</dbReference>
<name>A0A1V9EDG2_9BACT</name>
<dbReference type="AlphaFoldDB" id="A0A1V9EDG2"/>
<evidence type="ECO:0000313" key="2">
    <source>
        <dbReference type="Proteomes" id="UP000192610"/>
    </source>
</evidence>
<dbReference type="Proteomes" id="UP000192610">
    <property type="component" value="Unassembled WGS sequence"/>
</dbReference>
<evidence type="ECO:0000313" key="1">
    <source>
        <dbReference type="EMBL" id="OQP44132.1"/>
    </source>
</evidence>
<sequence>MVTVTNFFVRENKDGKSFVALELSGDIEMIQSAQTGRFYASAKRCTVSSVFSEEVARTFIGKQLPGKIERVECTPYDYTVKETGEVLSLTHTYTYVPGDERREGMEKSIQTASVV</sequence>
<organism evidence="1 2">
    <name type="scientific">Niastella yeongjuensis</name>
    <dbReference type="NCBI Taxonomy" id="354355"/>
    <lineage>
        <taxon>Bacteria</taxon>
        <taxon>Pseudomonadati</taxon>
        <taxon>Bacteroidota</taxon>
        <taxon>Chitinophagia</taxon>
        <taxon>Chitinophagales</taxon>
        <taxon>Chitinophagaceae</taxon>
        <taxon>Niastella</taxon>
    </lineage>
</organism>
<protein>
    <submittedName>
        <fullName evidence="1">Uncharacterized protein</fullName>
    </submittedName>
</protein>
<gene>
    <name evidence="1" type="ORF">A4H97_33720</name>
</gene>
<dbReference type="STRING" id="354355.SAMN05660816_06925"/>
<dbReference type="OrthoDB" id="676860at2"/>
<accession>A0A1V9EDG2</accession>